<dbReference type="PANTHER" id="PTHR47481">
    <property type="match status" value="1"/>
</dbReference>
<name>A0ABR0XTK6_REHGL</name>
<dbReference type="SUPFAM" id="SSF52540">
    <property type="entry name" value="P-loop containing nucleoside triphosphate hydrolases"/>
    <property type="match status" value="1"/>
</dbReference>
<proteinExistence type="predicted"/>
<evidence type="ECO:0008006" key="4">
    <source>
        <dbReference type="Google" id="ProtNLM"/>
    </source>
</evidence>
<dbReference type="InterPro" id="IPR027417">
    <property type="entry name" value="P-loop_NTPase"/>
</dbReference>
<accession>A0ABR0XTK6</accession>
<feature type="region of interest" description="Disordered" evidence="1">
    <location>
        <begin position="180"/>
        <end position="220"/>
    </location>
</feature>
<dbReference type="PANTHER" id="PTHR47481:SF31">
    <property type="entry name" value="OS01G0873500 PROTEIN"/>
    <property type="match status" value="1"/>
</dbReference>
<dbReference type="Proteomes" id="UP001318860">
    <property type="component" value="Unassembled WGS sequence"/>
</dbReference>
<keyword evidence="3" id="KW-1185">Reference proteome</keyword>
<gene>
    <name evidence="2" type="ORF">DH2020_002393</name>
</gene>
<evidence type="ECO:0000313" key="3">
    <source>
        <dbReference type="Proteomes" id="UP001318860"/>
    </source>
</evidence>
<evidence type="ECO:0000313" key="2">
    <source>
        <dbReference type="EMBL" id="KAK6162552.1"/>
    </source>
</evidence>
<evidence type="ECO:0000256" key="1">
    <source>
        <dbReference type="SAM" id="MobiDB-lite"/>
    </source>
</evidence>
<dbReference type="Gene3D" id="3.40.50.300">
    <property type="entry name" value="P-loop containing nucleotide triphosphate hydrolases"/>
    <property type="match status" value="1"/>
</dbReference>
<dbReference type="EMBL" id="JABTTQ020000002">
    <property type="protein sequence ID" value="KAK6162552.1"/>
    <property type="molecule type" value="Genomic_DNA"/>
</dbReference>
<protein>
    <recommendedName>
        <fullName evidence="4">Retrotransposon gag domain-containing protein</fullName>
    </recommendedName>
</protein>
<organism evidence="2 3">
    <name type="scientific">Rehmannia glutinosa</name>
    <name type="common">Chinese foxglove</name>
    <dbReference type="NCBI Taxonomy" id="99300"/>
    <lineage>
        <taxon>Eukaryota</taxon>
        <taxon>Viridiplantae</taxon>
        <taxon>Streptophyta</taxon>
        <taxon>Embryophyta</taxon>
        <taxon>Tracheophyta</taxon>
        <taxon>Spermatophyta</taxon>
        <taxon>Magnoliopsida</taxon>
        <taxon>eudicotyledons</taxon>
        <taxon>Gunneridae</taxon>
        <taxon>Pentapetalae</taxon>
        <taxon>asterids</taxon>
        <taxon>lamiids</taxon>
        <taxon>Lamiales</taxon>
        <taxon>Orobanchaceae</taxon>
        <taxon>Rehmannieae</taxon>
        <taxon>Rehmannia</taxon>
    </lineage>
</organism>
<feature type="compositionally biased region" description="Gly residues" evidence="1">
    <location>
        <begin position="192"/>
        <end position="203"/>
    </location>
</feature>
<sequence>MVERLHETLLENRVVVVRLRKVEANLIKLILVDTPQAFFVCVLSPTRELAIQIVEQFEALRSRIGVKCAMLVTYKEIWDSLEINFTSQSKAKIMQQKLQLQNTRKGNLSMREYLNRVKICCDNLAAAGEKMSEDNQMVSIASRIEPCSLREVNALLLSFESRLESQENLQFQINMDGSAPTVNLTSQTPGNRRGGFTIGGRGRSGNHPHGYRGGRGNFRGGINRGRAGRFNYGRGIACQICHKTNHTADKCFYRADLHYTPDGFAAASQNFQFYNV</sequence>
<reference evidence="2 3" key="1">
    <citation type="journal article" date="2021" name="Comput. Struct. Biotechnol. J.">
        <title>De novo genome assembly of the potent medicinal plant Rehmannia glutinosa using nanopore technology.</title>
        <authorList>
            <person name="Ma L."/>
            <person name="Dong C."/>
            <person name="Song C."/>
            <person name="Wang X."/>
            <person name="Zheng X."/>
            <person name="Niu Y."/>
            <person name="Chen S."/>
            <person name="Feng W."/>
        </authorList>
    </citation>
    <scope>NUCLEOTIDE SEQUENCE [LARGE SCALE GENOMIC DNA]</scope>
    <source>
        <strain evidence="2">DH-2019</strain>
    </source>
</reference>
<comment type="caution">
    <text evidence="2">The sequence shown here is derived from an EMBL/GenBank/DDBJ whole genome shotgun (WGS) entry which is preliminary data.</text>
</comment>
<feature type="compositionally biased region" description="Polar residues" evidence="1">
    <location>
        <begin position="180"/>
        <end position="189"/>
    </location>
</feature>